<dbReference type="GO" id="GO:0000820">
    <property type="term" value="P:regulation of glutamine family amino acid metabolic process"/>
    <property type="evidence" value="ECO:0007669"/>
    <property type="project" value="TreeGrafter"/>
</dbReference>
<dbReference type="AlphaFoldDB" id="A0A251X360"/>
<sequence>MTFESRISRAPRAYDTDRADELAAAFRDLPPATVNVIHGAAGCSPYLATLLTKEADWIRAALDDPEKALADEIDRARAVSREDLSIELRRAKRRVALITGLADVAGVWPLETVTAALSDFADASVDDCLRQLVGHEIARGKIPGLTEQDAETAAGMFALSMGKGGAGELNYSSDIDLIVLFDSDRFDASNYDDARAAFIRATRKMATTMSDVTDQGYVFRTDLRLRPDASVTPVCLSTDAAEHYYESVGRTWERAAYIKARAGAGDVKAGERFLKTMQPFVWRKHLDFASIQDAHDMRLKIRDHKGLAGDLKLDGHNIKLGRGGIREIEFFTQTRQLIAGGRDPDLRVRDTKTGLERLAAAGWVPVDDAKTLYDHYRYHREIEHRLQMVADQQTHSLPTSDAGWERLAAFVDMDVAALRAELSDRSEQVHALTEGFFAPDAAPVEPVDDFGADFVARWHSYPALRSERAVEIFKRLRPEIFARLKEAAKPEEALLQFDGFLRGLPAGVQLFSLFDANPQLTKLIVDICATAPALAKYLSRNSDVFDMVIGGDFFAPWPGTDALTQMLSEDLDRAGDYEDALNAARRFMKEWHFRIGVHHLQGLISGSESGTQYSDLASSVIAGLWPVVVDEFARKHGPMPGAGAVVLGMGSLGAARLNAGSDLDLIMIYDPQDATESDGRRPLAVRPYYARLTQALITAVTAPMADGQLYEVDMRLRPSGRQGPVATSLSSFDTYQHTEAWTWEHLALTRARPIAGSKELADRVETLRRAILQEKSNGETILADVAEMRRRLSVAKAPDGVWDAKNGAGRLMDVELCSQTAALRAGAPVRGVAEQINAGVVSGWFDAADEAALCRSASLFWSLQAAARLLTGGTLDPEKLGEGGLRFILRETGFDDVASLTQEMERVAAEANTVISQLLGEVEHG</sequence>
<name>A0A251X360_9RHOB</name>
<dbReference type="SUPFAM" id="SSF81301">
    <property type="entry name" value="Nucleotidyltransferase"/>
    <property type="match status" value="2"/>
</dbReference>
<evidence type="ECO:0000259" key="8">
    <source>
        <dbReference type="Pfam" id="PF08335"/>
    </source>
</evidence>
<dbReference type="GO" id="GO:0005524">
    <property type="term" value="F:ATP binding"/>
    <property type="evidence" value="ECO:0007669"/>
    <property type="project" value="UniProtKB-KW"/>
</dbReference>
<keyword evidence="10" id="KW-1185">Reference proteome</keyword>
<keyword evidence="4" id="KW-0067">ATP-binding</keyword>
<dbReference type="Pfam" id="PF03710">
    <property type="entry name" value="GlnE"/>
    <property type="match status" value="2"/>
</dbReference>
<evidence type="ECO:0000256" key="2">
    <source>
        <dbReference type="ARBA" id="ARBA00022695"/>
    </source>
</evidence>
<accession>A0A251X360</accession>
<dbReference type="Gene3D" id="1.20.120.330">
    <property type="entry name" value="Nucleotidyltransferases domain 2"/>
    <property type="match status" value="2"/>
</dbReference>
<evidence type="ECO:0000313" key="9">
    <source>
        <dbReference type="EMBL" id="OUD11046.1"/>
    </source>
</evidence>
<dbReference type="CDD" id="cd05401">
    <property type="entry name" value="NT_GlnE_GlnD_like"/>
    <property type="match status" value="2"/>
</dbReference>
<dbReference type="EMBL" id="MSPP01000001">
    <property type="protein sequence ID" value="OUD11046.1"/>
    <property type="molecule type" value="Genomic_DNA"/>
</dbReference>
<evidence type="ECO:0000259" key="7">
    <source>
        <dbReference type="Pfam" id="PF03710"/>
    </source>
</evidence>
<evidence type="ECO:0000256" key="1">
    <source>
        <dbReference type="ARBA" id="ARBA00022679"/>
    </source>
</evidence>
<dbReference type="InterPro" id="IPR023057">
    <property type="entry name" value="GlnE"/>
</dbReference>
<dbReference type="InterPro" id="IPR013546">
    <property type="entry name" value="PII_UdlTrfase/GS_AdlTrfase"/>
</dbReference>
<evidence type="ECO:0000256" key="4">
    <source>
        <dbReference type="ARBA" id="ARBA00022840"/>
    </source>
</evidence>
<keyword evidence="6" id="KW-0511">Multifunctional enzyme</keyword>
<feature type="domain" description="PII-uridylyltransferase/Glutamine-synthetase adenylyltransferase" evidence="8">
    <location>
        <begin position="297"/>
        <end position="437"/>
    </location>
</feature>
<dbReference type="InterPro" id="IPR043519">
    <property type="entry name" value="NT_sf"/>
</dbReference>
<dbReference type="GO" id="GO:0005829">
    <property type="term" value="C:cytosol"/>
    <property type="evidence" value="ECO:0007669"/>
    <property type="project" value="TreeGrafter"/>
</dbReference>
<proteinExistence type="predicted"/>
<dbReference type="OrthoDB" id="9759366at2"/>
<dbReference type="InterPro" id="IPR005190">
    <property type="entry name" value="GlnE_rpt_dom"/>
</dbReference>
<evidence type="ECO:0000256" key="3">
    <source>
        <dbReference type="ARBA" id="ARBA00022741"/>
    </source>
</evidence>
<evidence type="ECO:0000256" key="6">
    <source>
        <dbReference type="ARBA" id="ARBA00023268"/>
    </source>
</evidence>
<dbReference type="GO" id="GO:0008882">
    <property type="term" value="F:[glutamate-ammonia-ligase] adenylyltransferase activity"/>
    <property type="evidence" value="ECO:0007669"/>
    <property type="project" value="InterPro"/>
</dbReference>
<dbReference type="RefSeq" id="WP_086450681.1">
    <property type="nucleotide sequence ID" value="NZ_MSPP01000001.1"/>
</dbReference>
<keyword evidence="2 9" id="KW-0548">Nucleotidyltransferase</keyword>
<feature type="domain" description="Glutamate-ammonia ligase adenylyltransferase repeated" evidence="7">
    <location>
        <begin position="40"/>
        <end position="275"/>
    </location>
</feature>
<dbReference type="Pfam" id="PF08335">
    <property type="entry name" value="GlnD_UR_UTase"/>
    <property type="match status" value="1"/>
</dbReference>
<comment type="caution">
    <text evidence="9">The sequence shown here is derived from an EMBL/GenBank/DDBJ whole genome shotgun (WGS) entry which is preliminary data.</text>
</comment>
<evidence type="ECO:0000313" key="10">
    <source>
        <dbReference type="Proteomes" id="UP000194664"/>
    </source>
</evidence>
<dbReference type="PANTHER" id="PTHR30621">
    <property type="entry name" value="GLUTAMINE SYNTHETASE ADENYLYLTRANSFERASE"/>
    <property type="match status" value="1"/>
</dbReference>
<evidence type="ECO:0000256" key="5">
    <source>
        <dbReference type="ARBA" id="ARBA00022842"/>
    </source>
</evidence>
<organism evidence="9 10">
    <name type="scientific">Marivivens niveibacter</name>
    <dbReference type="NCBI Taxonomy" id="1930667"/>
    <lineage>
        <taxon>Bacteria</taxon>
        <taxon>Pseudomonadati</taxon>
        <taxon>Pseudomonadota</taxon>
        <taxon>Alphaproteobacteria</taxon>
        <taxon>Rhodobacterales</taxon>
        <taxon>Paracoccaceae</taxon>
        <taxon>Marivivens group</taxon>
        <taxon>Marivivens</taxon>
    </lineage>
</organism>
<gene>
    <name evidence="9" type="ORF">BVC71_04405</name>
</gene>
<reference evidence="9 10" key="1">
    <citation type="submission" date="2016-12" db="EMBL/GenBank/DDBJ databases">
        <title>The draft genome sequence of HSLHS2.</title>
        <authorList>
            <person name="Hu D."/>
            <person name="Wang L."/>
            <person name="Shao Z."/>
        </authorList>
    </citation>
    <scope>NUCLEOTIDE SEQUENCE [LARGE SCALE GENOMIC DNA]</scope>
    <source>
        <strain evidence="9">MCCC 1A06712</strain>
    </source>
</reference>
<dbReference type="PANTHER" id="PTHR30621:SF0">
    <property type="entry name" value="BIFUNCTIONAL GLUTAMINE SYNTHETASE ADENYLYLTRANSFERASE_ADENYLYL-REMOVING ENZYME"/>
    <property type="match status" value="1"/>
</dbReference>
<dbReference type="Gene3D" id="3.30.460.10">
    <property type="entry name" value="Beta Polymerase, domain 2"/>
    <property type="match status" value="2"/>
</dbReference>
<keyword evidence="5" id="KW-0460">Magnesium</keyword>
<dbReference type="Proteomes" id="UP000194664">
    <property type="component" value="Unassembled WGS sequence"/>
</dbReference>
<keyword evidence="1 9" id="KW-0808">Transferase</keyword>
<feature type="domain" description="Glutamate-ammonia ligase adenylyltransferase repeated" evidence="7">
    <location>
        <begin position="523"/>
        <end position="764"/>
    </location>
</feature>
<protein>
    <submittedName>
        <fullName evidence="9">Glutamine-synthetase adenylyltransferase</fullName>
    </submittedName>
</protein>
<keyword evidence="3" id="KW-0547">Nucleotide-binding</keyword>
<dbReference type="SUPFAM" id="SSF81593">
    <property type="entry name" value="Nucleotidyltransferase substrate binding subunit/domain"/>
    <property type="match status" value="2"/>
</dbReference>